<evidence type="ECO:0000313" key="1">
    <source>
        <dbReference type="Proteomes" id="UP000887565"/>
    </source>
</evidence>
<protein>
    <submittedName>
        <fullName evidence="2">Uncharacterized protein</fullName>
    </submittedName>
</protein>
<sequence length="65" mass="7415">MLFLPNIGLKVVADDKKIVSPMITRCILLDIGETDKTVGGHNFEIGLLRFEQLLDNFQKTFHEQI</sequence>
<organism evidence="1 2">
    <name type="scientific">Romanomermis culicivorax</name>
    <name type="common">Nematode worm</name>
    <dbReference type="NCBI Taxonomy" id="13658"/>
    <lineage>
        <taxon>Eukaryota</taxon>
        <taxon>Metazoa</taxon>
        <taxon>Ecdysozoa</taxon>
        <taxon>Nematoda</taxon>
        <taxon>Enoplea</taxon>
        <taxon>Dorylaimia</taxon>
        <taxon>Mermithida</taxon>
        <taxon>Mermithoidea</taxon>
        <taxon>Mermithidae</taxon>
        <taxon>Romanomermis</taxon>
    </lineage>
</organism>
<dbReference type="Proteomes" id="UP000887565">
    <property type="component" value="Unplaced"/>
</dbReference>
<accession>A0A915LDG5</accession>
<dbReference type="AlphaFoldDB" id="A0A915LDG5"/>
<dbReference type="WBParaSite" id="nRc.2.0.1.t48368-RA">
    <property type="protein sequence ID" value="nRc.2.0.1.t48368-RA"/>
    <property type="gene ID" value="nRc.2.0.1.g48368"/>
</dbReference>
<keyword evidence="1" id="KW-1185">Reference proteome</keyword>
<reference evidence="2" key="1">
    <citation type="submission" date="2022-11" db="UniProtKB">
        <authorList>
            <consortium name="WormBaseParasite"/>
        </authorList>
    </citation>
    <scope>IDENTIFICATION</scope>
</reference>
<name>A0A915LDG5_ROMCU</name>
<proteinExistence type="predicted"/>
<evidence type="ECO:0000313" key="2">
    <source>
        <dbReference type="WBParaSite" id="nRc.2.0.1.t48368-RA"/>
    </source>
</evidence>